<dbReference type="PROSITE" id="PS00198">
    <property type="entry name" value="4FE4S_FER_1"/>
    <property type="match status" value="1"/>
</dbReference>
<dbReference type="InterPro" id="IPR017900">
    <property type="entry name" value="4Fe4S_Fe_S_CS"/>
</dbReference>
<evidence type="ECO:0000256" key="2">
    <source>
        <dbReference type="ARBA" id="ARBA00023004"/>
    </source>
</evidence>
<comment type="caution">
    <text evidence="5">The sequence shown here is derived from an EMBL/GenBank/DDBJ whole genome shotgun (WGS) entry which is preliminary data.</text>
</comment>
<dbReference type="Gene3D" id="3.30.70.20">
    <property type="match status" value="1"/>
</dbReference>
<name>A0A5A8F781_9BACT</name>
<dbReference type="GO" id="GO:0051536">
    <property type="term" value="F:iron-sulfur cluster binding"/>
    <property type="evidence" value="ECO:0007669"/>
    <property type="project" value="UniProtKB-KW"/>
</dbReference>
<keyword evidence="2" id="KW-0408">Iron</keyword>
<accession>A0A5A8F781</accession>
<gene>
    <name evidence="5" type="ORF">FHQ18_06025</name>
</gene>
<sequence length="437" mass="50563">MVAENIVFYSTEEIINKFINDLRFELIYKESLFLLEIKNTTFLPTLNSFKILNSSAITGIKTIAFYHKIPNINEIHLIKSPFIIISRKLPDTIQLPTIFIKRINLLTKHLMLAYKLSAETKLPVNVVISPSILNNITKETEIEPEHTVIKPYLTMNNLELPNREELLEHFQLAETILNQEFKNHGISDTVSFYNHNFEFLPYLIPHIKNNYLINLENLKNIHIFQNELQFFENLIHSFGLKIHFNILSTNREVTVKQYFCPGCPFVSIKELLNNDLFVFSSIRCDVIYDVFNLKHLSFSEYYGLTLKPLQKDTLFIGNISEINHNLVNSLKPHQRVILFQDTNDDICVSIPKIKKLKKLPSSSFIFPYSCENIPKQKSLTIKEKKCKCLLSNKPPVCIEKSSCPALFEKDNKKISINDSLCVGCAYCKSFCPYGAIK</sequence>
<keyword evidence="6" id="KW-1185">Reference proteome</keyword>
<protein>
    <recommendedName>
        <fullName evidence="4">4Fe-4S ferredoxin-type domain-containing protein</fullName>
    </recommendedName>
</protein>
<keyword evidence="3" id="KW-0411">Iron-sulfur</keyword>
<evidence type="ECO:0000313" key="5">
    <source>
        <dbReference type="EMBL" id="KAA0257947.1"/>
    </source>
</evidence>
<dbReference type="InterPro" id="IPR017896">
    <property type="entry name" value="4Fe4S_Fe-S-bd"/>
</dbReference>
<feature type="domain" description="4Fe-4S ferredoxin-type" evidence="4">
    <location>
        <begin position="412"/>
        <end position="437"/>
    </location>
</feature>
<evidence type="ECO:0000256" key="1">
    <source>
        <dbReference type="ARBA" id="ARBA00022723"/>
    </source>
</evidence>
<dbReference type="GO" id="GO:0046872">
    <property type="term" value="F:metal ion binding"/>
    <property type="evidence" value="ECO:0007669"/>
    <property type="project" value="UniProtKB-KW"/>
</dbReference>
<keyword evidence="1" id="KW-0479">Metal-binding</keyword>
<dbReference type="EMBL" id="VFJB01000005">
    <property type="protein sequence ID" value="KAA0257947.1"/>
    <property type="molecule type" value="Genomic_DNA"/>
</dbReference>
<dbReference type="OrthoDB" id="9790024at2"/>
<dbReference type="SUPFAM" id="SSF54862">
    <property type="entry name" value="4Fe-4S ferredoxins"/>
    <property type="match status" value="1"/>
</dbReference>
<evidence type="ECO:0000256" key="3">
    <source>
        <dbReference type="ARBA" id="ARBA00023014"/>
    </source>
</evidence>
<evidence type="ECO:0000313" key="6">
    <source>
        <dbReference type="Proteomes" id="UP000322876"/>
    </source>
</evidence>
<dbReference type="Pfam" id="PF00037">
    <property type="entry name" value="Fer4"/>
    <property type="match status" value="1"/>
</dbReference>
<organism evidence="5 6">
    <name type="scientific">Deferribacter autotrophicus</name>
    <dbReference type="NCBI Taxonomy" id="500465"/>
    <lineage>
        <taxon>Bacteria</taxon>
        <taxon>Pseudomonadati</taxon>
        <taxon>Deferribacterota</taxon>
        <taxon>Deferribacteres</taxon>
        <taxon>Deferribacterales</taxon>
        <taxon>Deferribacteraceae</taxon>
        <taxon>Deferribacter</taxon>
    </lineage>
</organism>
<proteinExistence type="predicted"/>
<evidence type="ECO:0000259" key="4">
    <source>
        <dbReference type="PROSITE" id="PS51379"/>
    </source>
</evidence>
<dbReference type="RefSeq" id="WP_149266268.1">
    <property type="nucleotide sequence ID" value="NZ_VFJB01000005.1"/>
</dbReference>
<reference evidence="5 6" key="1">
    <citation type="submission" date="2019-06" db="EMBL/GenBank/DDBJ databases">
        <title>Genomic insights into carbon and energy metabolism of Deferribacter autotrophicus revealed new metabolic traits in the phylum Deferribacteres.</title>
        <authorList>
            <person name="Slobodkin A.I."/>
            <person name="Slobodkina G.B."/>
            <person name="Allioux M."/>
            <person name="Alain K."/>
            <person name="Jebbar M."/>
            <person name="Shadrin V."/>
            <person name="Kublanov I.V."/>
            <person name="Toshchakov S.V."/>
            <person name="Bonch-Osmolovskaya E.A."/>
        </authorList>
    </citation>
    <scope>NUCLEOTIDE SEQUENCE [LARGE SCALE GENOMIC DNA]</scope>
    <source>
        <strain evidence="5 6">SL50</strain>
    </source>
</reference>
<dbReference type="PROSITE" id="PS51379">
    <property type="entry name" value="4FE4S_FER_2"/>
    <property type="match status" value="1"/>
</dbReference>
<dbReference type="AlphaFoldDB" id="A0A5A8F781"/>
<dbReference type="Proteomes" id="UP000322876">
    <property type="component" value="Unassembled WGS sequence"/>
</dbReference>